<gene>
    <name evidence="3" type="ORF">HBA54_13430</name>
</gene>
<dbReference type="AlphaFoldDB" id="A0A967K914"/>
<feature type="signal peptide" evidence="2">
    <location>
        <begin position="1"/>
        <end position="27"/>
    </location>
</feature>
<feature type="compositionally biased region" description="Low complexity" evidence="1">
    <location>
        <begin position="34"/>
        <end position="56"/>
    </location>
</feature>
<protein>
    <recommendedName>
        <fullName evidence="5">Lipoprotein</fullName>
    </recommendedName>
</protein>
<accession>A0A967K914</accession>
<dbReference type="Proteomes" id="UP000761264">
    <property type="component" value="Unassembled WGS sequence"/>
</dbReference>
<evidence type="ECO:0000313" key="4">
    <source>
        <dbReference type="Proteomes" id="UP000761264"/>
    </source>
</evidence>
<keyword evidence="4" id="KW-1185">Reference proteome</keyword>
<feature type="region of interest" description="Disordered" evidence="1">
    <location>
        <begin position="33"/>
        <end position="99"/>
    </location>
</feature>
<dbReference type="EMBL" id="JAAQPH010000009">
    <property type="protein sequence ID" value="NIA69597.1"/>
    <property type="molecule type" value="Genomic_DNA"/>
</dbReference>
<feature type="chain" id="PRO_5037247502" description="Lipoprotein" evidence="2">
    <location>
        <begin position="28"/>
        <end position="191"/>
    </location>
</feature>
<organism evidence="3 4">
    <name type="scientific">Pelagibius litoralis</name>
    <dbReference type="NCBI Taxonomy" id="374515"/>
    <lineage>
        <taxon>Bacteria</taxon>
        <taxon>Pseudomonadati</taxon>
        <taxon>Pseudomonadota</taxon>
        <taxon>Alphaproteobacteria</taxon>
        <taxon>Rhodospirillales</taxon>
        <taxon>Rhodovibrionaceae</taxon>
        <taxon>Pelagibius</taxon>
    </lineage>
</organism>
<dbReference type="PROSITE" id="PS51257">
    <property type="entry name" value="PROKAR_LIPOPROTEIN"/>
    <property type="match status" value="1"/>
</dbReference>
<keyword evidence="2" id="KW-0732">Signal</keyword>
<reference evidence="3" key="1">
    <citation type="submission" date="2020-03" db="EMBL/GenBank/DDBJ databases">
        <title>Genome of Pelagibius litoralis DSM 21314T.</title>
        <authorList>
            <person name="Wang G."/>
        </authorList>
    </citation>
    <scope>NUCLEOTIDE SEQUENCE</scope>
    <source>
        <strain evidence="3">DSM 21314</strain>
    </source>
</reference>
<dbReference type="RefSeq" id="WP_167225347.1">
    <property type="nucleotide sequence ID" value="NZ_JAAQPH010000009.1"/>
</dbReference>
<evidence type="ECO:0000256" key="2">
    <source>
        <dbReference type="SAM" id="SignalP"/>
    </source>
</evidence>
<proteinExistence type="predicted"/>
<name>A0A967K914_9PROT</name>
<comment type="caution">
    <text evidence="3">The sequence shown here is derived from an EMBL/GenBank/DDBJ whole genome shotgun (WGS) entry which is preliminary data.</text>
</comment>
<evidence type="ECO:0000313" key="3">
    <source>
        <dbReference type="EMBL" id="NIA69597.1"/>
    </source>
</evidence>
<evidence type="ECO:0008006" key="5">
    <source>
        <dbReference type="Google" id="ProtNLM"/>
    </source>
</evidence>
<sequence length="191" mass="20122">MLVQPRRRLFSSITIASAGLLMLAACASDPVVLGGESSGAAPPPGSQDSGAAGGNALPPPGADGGEQSAGLPAVPSQDQAGGEAAAEEEGVILKGPDGTTWTIQSDKDEEAYRIDIEDCYNYAWAQTRRDAQITDDRNAGIDTLTSSSRYAGLRQRVDEFDLRQRRGSLMTGCMEAKGYARSDTVLPRLEF</sequence>
<evidence type="ECO:0000256" key="1">
    <source>
        <dbReference type="SAM" id="MobiDB-lite"/>
    </source>
</evidence>